<keyword evidence="2" id="KW-0998">Cell outer membrane</keyword>
<dbReference type="InterPro" id="IPR022271">
    <property type="entry name" value="Lipocalin_ApoD"/>
</dbReference>
<keyword evidence="5" id="KW-1185">Reference proteome</keyword>
<evidence type="ECO:0000313" key="5">
    <source>
        <dbReference type="Proteomes" id="UP001157167"/>
    </source>
</evidence>
<sequence>MKRLLIAAALAVAAPLAAVAEDVAAPLTTIESLDVPRYMGRWHEIARYPNRFQKQCVGESSADYQLLADNTVRVTNRCRLADGRMNEAIGQARQLGGPASPKLEVRFAPAWLSFLPLVWGDYWVVEIDDDYQWVVVSEPSRRFLWVLARKPALDARTEAGIRARLVARGFDPDRLVSGRQDDGG</sequence>
<dbReference type="Proteomes" id="UP001157167">
    <property type="component" value="Unassembled WGS sequence"/>
</dbReference>
<evidence type="ECO:0000256" key="2">
    <source>
        <dbReference type="PIRNR" id="PIRNR036893"/>
    </source>
</evidence>
<name>A0ABQ6FEH4_9RHOO</name>
<proteinExistence type="inferred from homology"/>
<dbReference type="InterPro" id="IPR000566">
    <property type="entry name" value="Lipocln_cytosolic_FA-bd_dom"/>
</dbReference>
<feature type="signal peptide" evidence="2">
    <location>
        <begin position="1"/>
        <end position="20"/>
    </location>
</feature>
<evidence type="ECO:0000313" key="4">
    <source>
        <dbReference type="EMBL" id="GLT24010.1"/>
    </source>
</evidence>
<dbReference type="InterPro" id="IPR002446">
    <property type="entry name" value="Lipocalin_bac"/>
</dbReference>
<accession>A0ABQ6FEH4</accession>
<protein>
    <recommendedName>
        <fullName evidence="2">Outer membrane lipoprotein Blc</fullName>
    </recommendedName>
</protein>
<dbReference type="PRINTS" id="PR01171">
    <property type="entry name" value="BCTLIPOCALIN"/>
</dbReference>
<comment type="similarity">
    <text evidence="1 2">Belongs to the calycin superfamily. Lipocalin family.</text>
</comment>
<dbReference type="PANTHER" id="PTHR10612:SF34">
    <property type="entry name" value="APOLIPOPROTEIN D"/>
    <property type="match status" value="1"/>
</dbReference>
<feature type="chain" id="PRO_5045015615" description="Outer membrane lipoprotein Blc" evidence="2">
    <location>
        <begin position="21"/>
        <end position="184"/>
    </location>
</feature>
<evidence type="ECO:0000256" key="1">
    <source>
        <dbReference type="ARBA" id="ARBA00006889"/>
    </source>
</evidence>
<feature type="domain" description="Lipocalin/cytosolic fatty-acid binding" evidence="3">
    <location>
        <begin position="33"/>
        <end position="176"/>
    </location>
</feature>
<keyword evidence="2" id="KW-0446">Lipid-binding</keyword>
<dbReference type="InterPro" id="IPR012674">
    <property type="entry name" value="Calycin"/>
</dbReference>
<keyword evidence="2" id="KW-0732">Signal</keyword>
<comment type="subunit">
    <text evidence="2">Homodimer.</text>
</comment>
<dbReference type="CDD" id="cd19438">
    <property type="entry name" value="lipocalin_Blc-like"/>
    <property type="match status" value="1"/>
</dbReference>
<dbReference type="SUPFAM" id="SSF50814">
    <property type="entry name" value="Lipocalins"/>
    <property type="match status" value="1"/>
</dbReference>
<comment type="subcellular location">
    <subcellularLocation>
        <location evidence="2">Cell outer membrane</location>
    </subcellularLocation>
</comment>
<dbReference type="RefSeq" id="WP_284189174.1">
    <property type="nucleotide sequence ID" value="NZ_BSPX01000069.1"/>
</dbReference>
<gene>
    <name evidence="4" type="primary">blc</name>
    <name evidence="4" type="ORF">GCM10007933_34810</name>
</gene>
<dbReference type="InterPro" id="IPR047202">
    <property type="entry name" value="Lipocalin_Blc-like_dom"/>
</dbReference>
<comment type="caution">
    <text evidence="4">The sequence shown here is derived from an EMBL/GenBank/DDBJ whole genome shotgun (WGS) entry which is preliminary data.</text>
</comment>
<reference evidence="5" key="1">
    <citation type="journal article" date="2019" name="Int. J. Syst. Evol. Microbiol.">
        <title>The Global Catalogue of Microorganisms (GCM) 10K type strain sequencing project: providing services to taxonomists for standard genome sequencing and annotation.</title>
        <authorList>
            <consortium name="The Broad Institute Genomics Platform"/>
            <consortium name="The Broad Institute Genome Sequencing Center for Infectious Disease"/>
            <person name="Wu L."/>
            <person name="Ma J."/>
        </authorList>
    </citation>
    <scope>NUCLEOTIDE SEQUENCE [LARGE SCALE GENOMIC DNA]</scope>
    <source>
        <strain evidence="5">NBRC 102407</strain>
    </source>
</reference>
<comment type="function">
    <text evidence="2">Involved in the storage or transport of lipids necessary for membrane maintenance under stressful conditions. Displays a binding preference for lysophospholipids.</text>
</comment>
<dbReference type="PANTHER" id="PTHR10612">
    <property type="entry name" value="APOLIPOPROTEIN D"/>
    <property type="match status" value="1"/>
</dbReference>
<dbReference type="PIRSF" id="PIRSF036893">
    <property type="entry name" value="Lipocalin_ApoD"/>
    <property type="match status" value="1"/>
</dbReference>
<keyword evidence="2" id="KW-0472">Membrane</keyword>
<evidence type="ECO:0000259" key="3">
    <source>
        <dbReference type="Pfam" id="PF08212"/>
    </source>
</evidence>
<dbReference type="EMBL" id="BSPX01000069">
    <property type="protein sequence ID" value="GLT24010.1"/>
    <property type="molecule type" value="Genomic_DNA"/>
</dbReference>
<dbReference type="Gene3D" id="2.40.128.20">
    <property type="match status" value="1"/>
</dbReference>
<keyword evidence="2" id="KW-0449">Lipoprotein</keyword>
<dbReference type="Pfam" id="PF08212">
    <property type="entry name" value="Lipocalin_2"/>
    <property type="match status" value="1"/>
</dbReference>
<organism evidence="4 5">
    <name type="scientific">Zoogloea oryzae</name>
    <dbReference type="NCBI Taxonomy" id="310767"/>
    <lineage>
        <taxon>Bacteria</taxon>
        <taxon>Pseudomonadati</taxon>
        <taxon>Pseudomonadota</taxon>
        <taxon>Betaproteobacteria</taxon>
        <taxon>Rhodocyclales</taxon>
        <taxon>Zoogloeaceae</taxon>
        <taxon>Zoogloea</taxon>
    </lineage>
</organism>